<dbReference type="InterPro" id="IPR005793">
    <property type="entry name" value="Formyl_trans_C"/>
</dbReference>
<evidence type="ECO:0000259" key="7">
    <source>
        <dbReference type="Pfam" id="PF02911"/>
    </source>
</evidence>
<evidence type="ECO:0000313" key="9">
    <source>
        <dbReference type="Proteomes" id="UP000178735"/>
    </source>
</evidence>
<reference evidence="8 9" key="1">
    <citation type="journal article" date="2016" name="Nat. Commun.">
        <title>Thousands of microbial genomes shed light on interconnected biogeochemical processes in an aquifer system.</title>
        <authorList>
            <person name="Anantharaman K."/>
            <person name="Brown C.T."/>
            <person name="Hug L.A."/>
            <person name="Sharon I."/>
            <person name="Castelle C.J."/>
            <person name="Probst A.J."/>
            <person name="Thomas B.C."/>
            <person name="Singh A."/>
            <person name="Wilkins M.J."/>
            <person name="Karaoz U."/>
            <person name="Brodie E.L."/>
            <person name="Williams K.H."/>
            <person name="Hubbard S.S."/>
            <person name="Banfield J.F."/>
        </authorList>
    </citation>
    <scope>NUCLEOTIDE SEQUENCE [LARGE SCALE GENOMIC DNA]</scope>
</reference>
<comment type="similarity">
    <text evidence="1 5">Belongs to the Fmt family.</text>
</comment>
<dbReference type="InterPro" id="IPR011034">
    <property type="entry name" value="Formyl_transferase-like_C_sf"/>
</dbReference>
<evidence type="ECO:0000259" key="6">
    <source>
        <dbReference type="Pfam" id="PF00551"/>
    </source>
</evidence>
<name>A0A1F7WJH0_9BACT</name>
<dbReference type="PANTHER" id="PTHR11138">
    <property type="entry name" value="METHIONYL-TRNA FORMYLTRANSFERASE"/>
    <property type="match status" value="1"/>
</dbReference>
<dbReference type="InterPro" id="IPR044135">
    <property type="entry name" value="Met-tRNA-FMT_C"/>
</dbReference>
<dbReference type="GO" id="GO:0004479">
    <property type="term" value="F:methionyl-tRNA formyltransferase activity"/>
    <property type="evidence" value="ECO:0007669"/>
    <property type="project" value="UniProtKB-UniRule"/>
</dbReference>
<comment type="catalytic activity">
    <reaction evidence="5">
        <text>L-methionyl-tRNA(fMet) + (6R)-10-formyltetrahydrofolate = N-formyl-L-methionyl-tRNA(fMet) + (6S)-5,6,7,8-tetrahydrofolate + H(+)</text>
        <dbReference type="Rhea" id="RHEA:24380"/>
        <dbReference type="Rhea" id="RHEA-COMP:9952"/>
        <dbReference type="Rhea" id="RHEA-COMP:9953"/>
        <dbReference type="ChEBI" id="CHEBI:15378"/>
        <dbReference type="ChEBI" id="CHEBI:57453"/>
        <dbReference type="ChEBI" id="CHEBI:78530"/>
        <dbReference type="ChEBI" id="CHEBI:78844"/>
        <dbReference type="ChEBI" id="CHEBI:195366"/>
        <dbReference type="EC" id="2.1.2.9"/>
    </reaction>
</comment>
<evidence type="ECO:0000256" key="1">
    <source>
        <dbReference type="ARBA" id="ARBA00010699"/>
    </source>
</evidence>
<organism evidence="8 9">
    <name type="scientific">Candidatus Wallbacteria bacterium GWC2_49_35</name>
    <dbReference type="NCBI Taxonomy" id="1817813"/>
    <lineage>
        <taxon>Bacteria</taxon>
        <taxon>Candidatus Walliibacteriota</taxon>
    </lineage>
</organism>
<dbReference type="STRING" id="1817813.A2008_13810"/>
<evidence type="ECO:0000256" key="5">
    <source>
        <dbReference type="HAMAP-Rule" id="MF_00182"/>
    </source>
</evidence>
<dbReference type="NCBIfam" id="TIGR00460">
    <property type="entry name" value="fmt"/>
    <property type="match status" value="1"/>
</dbReference>
<evidence type="ECO:0000256" key="3">
    <source>
        <dbReference type="ARBA" id="ARBA00022679"/>
    </source>
</evidence>
<dbReference type="AlphaFoldDB" id="A0A1F7WJH0"/>
<keyword evidence="3 5" id="KW-0808">Transferase</keyword>
<dbReference type="HAMAP" id="MF_00182">
    <property type="entry name" value="Formyl_trans"/>
    <property type="match status" value="1"/>
</dbReference>
<dbReference type="SUPFAM" id="SSF53328">
    <property type="entry name" value="Formyltransferase"/>
    <property type="match status" value="1"/>
</dbReference>
<comment type="function">
    <text evidence="5">Attaches a formyl group to the free amino group of methionyl-tRNA(fMet). The formyl group appears to play a dual role in the initiator identity of N-formylmethionyl-tRNA by promoting its recognition by IF2 and preventing the misappropriation of this tRNA by the elongation apparatus.</text>
</comment>
<accession>A0A1F7WJH0</accession>
<evidence type="ECO:0000256" key="4">
    <source>
        <dbReference type="ARBA" id="ARBA00022917"/>
    </source>
</evidence>
<evidence type="ECO:0000256" key="2">
    <source>
        <dbReference type="ARBA" id="ARBA00012261"/>
    </source>
</evidence>
<protein>
    <recommendedName>
        <fullName evidence="2 5">Methionyl-tRNA formyltransferase</fullName>
        <ecNumber evidence="2 5">2.1.2.9</ecNumber>
    </recommendedName>
</protein>
<keyword evidence="4 5" id="KW-0648">Protein biosynthesis</keyword>
<dbReference type="InterPro" id="IPR041711">
    <property type="entry name" value="Met-tRNA-FMT_N"/>
</dbReference>
<gene>
    <name evidence="5" type="primary">fmt</name>
    <name evidence="8" type="ORF">A2008_13810</name>
</gene>
<feature type="domain" description="Formyl transferase N-terminal" evidence="6">
    <location>
        <begin position="1"/>
        <end position="179"/>
    </location>
</feature>
<dbReference type="InterPro" id="IPR002376">
    <property type="entry name" value="Formyl_transf_N"/>
</dbReference>
<dbReference type="EMBL" id="MGFH01000194">
    <property type="protein sequence ID" value="OGM02940.1"/>
    <property type="molecule type" value="Genomic_DNA"/>
</dbReference>
<dbReference type="Gene3D" id="3.40.50.12230">
    <property type="match status" value="1"/>
</dbReference>
<dbReference type="InterPro" id="IPR036477">
    <property type="entry name" value="Formyl_transf_N_sf"/>
</dbReference>
<dbReference type="GO" id="GO:0005829">
    <property type="term" value="C:cytosol"/>
    <property type="evidence" value="ECO:0007669"/>
    <property type="project" value="TreeGrafter"/>
</dbReference>
<dbReference type="CDD" id="cd08646">
    <property type="entry name" value="FMT_core_Met-tRNA-FMT_N"/>
    <property type="match status" value="1"/>
</dbReference>
<dbReference type="Pfam" id="PF00551">
    <property type="entry name" value="Formyl_trans_N"/>
    <property type="match status" value="1"/>
</dbReference>
<sequence>MRIFFLGTPDFSVPSLRSLAASKQHKICGVITNPDQPSGRQLKLKPPPVKTAALELGIPVYQPEKFNTAETLEIMRSSGAELLAVVAYGKIIGDAMLAAFKDKIINVHPSLLPKYRGVAPYQWALVNGETVTGVSIIYLVKQLDAGDIILQKRIDIKETDNAEMLHDSLSLIGAELLCEAAGLIEAGKAERRPQLESDATYFKKIEKSMGKIDWNLSAKKISDLVRGLYSWPCAFTAIGSDTVKIHEAAVAREYFGHGMPPGSVIIADEKKGLVIACGGNEALKIKTLQLASRNMQSCDSFLRGYKINGSITLN</sequence>
<dbReference type="InterPro" id="IPR005794">
    <property type="entry name" value="Fmt"/>
</dbReference>
<dbReference type="EC" id="2.1.2.9" evidence="2 5"/>
<dbReference type="Pfam" id="PF02911">
    <property type="entry name" value="Formyl_trans_C"/>
    <property type="match status" value="1"/>
</dbReference>
<comment type="caution">
    <text evidence="8">The sequence shown here is derived from an EMBL/GenBank/DDBJ whole genome shotgun (WGS) entry which is preliminary data.</text>
</comment>
<feature type="binding site" evidence="5">
    <location>
        <begin position="110"/>
        <end position="113"/>
    </location>
    <ligand>
        <name>(6S)-5,6,7,8-tetrahydrofolate</name>
        <dbReference type="ChEBI" id="CHEBI:57453"/>
    </ligand>
</feature>
<dbReference type="Proteomes" id="UP000178735">
    <property type="component" value="Unassembled WGS sequence"/>
</dbReference>
<dbReference type="CDD" id="cd08704">
    <property type="entry name" value="Met_tRNA_FMT_C"/>
    <property type="match status" value="1"/>
</dbReference>
<evidence type="ECO:0000313" key="8">
    <source>
        <dbReference type="EMBL" id="OGM02940.1"/>
    </source>
</evidence>
<dbReference type="PANTHER" id="PTHR11138:SF5">
    <property type="entry name" value="METHIONYL-TRNA FORMYLTRANSFERASE, MITOCHONDRIAL"/>
    <property type="match status" value="1"/>
</dbReference>
<dbReference type="SUPFAM" id="SSF50486">
    <property type="entry name" value="FMT C-terminal domain-like"/>
    <property type="match status" value="1"/>
</dbReference>
<feature type="domain" description="Formyl transferase C-terminal" evidence="7">
    <location>
        <begin position="204"/>
        <end position="305"/>
    </location>
</feature>
<proteinExistence type="inferred from homology"/>